<dbReference type="RefSeq" id="WP_194812204.1">
    <property type="nucleotide sequence ID" value="NZ_CP063056.1"/>
</dbReference>
<dbReference type="EMBL" id="CP063056">
    <property type="protein sequence ID" value="QPB42626.1"/>
    <property type="molecule type" value="Genomic_DNA"/>
</dbReference>
<protein>
    <recommendedName>
        <fullName evidence="3">Phage metallopeptidase domain-containing protein</fullName>
    </recommendedName>
</protein>
<proteinExistence type="predicted"/>
<organism evidence="1 2">
    <name type="scientific">Rodentibacter haemolyticus</name>
    <dbReference type="NCBI Taxonomy" id="2778911"/>
    <lineage>
        <taxon>Bacteria</taxon>
        <taxon>Pseudomonadati</taxon>
        <taxon>Pseudomonadota</taxon>
        <taxon>Gammaproteobacteria</taxon>
        <taxon>Pasteurellales</taxon>
        <taxon>Pasteurellaceae</taxon>
        <taxon>Rodentibacter</taxon>
    </lineage>
</organism>
<evidence type="ECO:0008006" key="3">
    <source>
        <dbReference type="Google" id="ProtNLM"/>
    </source>
</evidence>
<gene>
    <name evidence="1" type="ORF">IHV77_00410</name>
</gene>
<sequence>MQAYRRDSVRDKVRSSIAPLMDSRVADGNPNIDVDKLKASLKKSLGKLADSVHLIGQDQFIHHPGMEVVRKNGIEGIYHPETKQNIEARPGMSAADRIDFVAYHELTHRGLDTKYGDDLRQVLQNVDSNAFIAELAKAISNERRNDTVTINQLTANEEVLAELNAALKTGNMKHLSERYDVSIPLEYHKDVKLSVICLIV</sequence>
<evidence type="ECO:0000313" key="1">
    <source>
        <dbReference type="EMBL" id="QPB42626.1"/>
    </source>
</evidence>
<keyword evidence="2" id="KW-1185">Reference proteome</keyword>
<accession>A0ABX6UZF5</accession>
<evidence type="ECO:0000313" key="2">
    <source>
        <dbReference type="Proteomes" id="UP000663069"/>
    </source>
</evidence>
<dbReference type="Proteomes" id="UP000663069">
    <property type="component" value="Chromosome"/>
</dbReference>
<name>A0ABX6UZF5_9PAST</name>
<reference evidence="1 2" key="1">
    <citation type="submission" date="2020-10" db="EMBL/GenBank/DDBJ databases">
        <title>Genome Sequencing of Rodentibacter spp. strain DSM111151.</title>
        <authorList>
            <person name="Benga L."/>
            <person name="Lautwein T."/>
        </authorList>
    </citation>
    <scope>NUCLEOTIDE SEQUENCE [LARGE SCALE GENOMIC DNA]</scope>
    <source>
        <strain evidence="1 2">DSM 111151</strain>
    </source>
</reference>